<dbReference type="Gene3D" id="1.10.486.10">
    <property type="entry name" value="PCRA, domain 4"/>
    <property type="match status" value="1"/>
</dbReference>
<keyword evidence="9" id="KW-0234">DNA repair</keyword>
<evidence type="ECO:0000256" key="13">
    <source>
        <dbReference type="ARBA" id="ARBA00034923"/>
    </source>
</evidence>
<keyword evidence="1" id="KW-0540">Nuclease</keyword>
<evidence type="ECO:0000256" key="3">
    <source>
        <dbReference type="ARBA" id="ARBA00022763"/>
    </source>
</evidence>
<dbReference type="GO" id="GO:0004527">
    <property type="term" value="F:exonuclease activity"/>
    <property type="evidence" value="ECO:0007669"/>
    <property type="project" value="UniProtKB-KW"/>
</dbReference>
<dbReference type="GO" id="GO:0003677">
    <property type="term" value="F:DNA binding"/>
    <property type="evidence" value="ECO:0007669"/>
    <property type="project" value="UniProtKB-KW"/>
</dbReference>
<keyword evidence="16" id="KW-0175">Coiled coil</keyword>
<keyword evidence="3" id="KW-0227">DNA damage</keyword>
<dbReference type="NCBIfam" id="TIGR02784">
    <property type="entry name" value="addA_alphas"/>
    <property type="match status" value="1"/>
</dbReference>
<dbReference type="PROSITE" id="PS51198">
    <property type="entry name" value="UVRD_HELICASE_ATP_BIND"/>
    <property type="match status" value="1"/>
</dbReference>
<keyword evidence="10" id="KW-0413">Isomerase</keyword>
<dbReference type="EMBL" id="CP016364">
    <property type="protein sequence ID" value="APG48768.1"/>
    <property type="molecule type" value="Genomic_DNA"/>
</dbReference>
<evidence type="ECO:0000256" key="10">
    <source>
        <dbReference type="ARBA" id="ARBA00023235"/>
    </source>
</evidence>
<protein>
    <recommendedName>
        <fullName evidence="12">DNA 3'-5' helicase</fullName>
        <ecNumber evidence="12">5.6.2.4</ecNumber>
    </recommendedName>
    <alternativeName>
        <fullName evidence="13">DNA 3'-5' helicase II</fullName>
    </alternativeName>
</protein>
<feature type="domain" description="UvrD-like helicase ATP-binding" evidence="17">
    <location>
        <begin position="4"/>
        <end position="481"/>
    </location>
</feature>
<evidence type="ECO:0000256" key="12">
    <source>
        <dbReference type="ARBA" id="ARBA00034808"/>
    </source>
</evidence>
<dbReference type="InterPro" id="IPR014151">
    <property type="entry name" value="DNA_helicase_AddA"/>
</dbReference>
<comment type="catalytic activity">
    <reaction evidence="14">
        <text>ATP + H2O = ADP + phosphate + H(+)</text>
        <dbReference type="Rhea" id="RHEA:13065"/>
        <dbReference type="ChEBI" id="CHEBI:15377"/>
        <dbReference type="ChEBI" id="CHEBI:15378"/>
        <dbReference type="ChEBI" id="CHEBI:30616"/>
        <dbReference type="ChEBI" id="CHEBI:43474"/>
        <dbReference type="ChEBI" id="CHEBI:456216"/>
        <dbReference type="EC" id="5.6.2.4"/>
    </reaction>
</comment>
<dbReference type="STRING" id="1844006.PhaeoP97_03415"/>
<proteinExistence type="predicted"/>
<evidence type="ECO:0000256" key="9">
    <source>
        <dbReference type="ARBA" id="ARBA00023204"/>
    </source>
</evidence>
<evidence type="ECO:0000256" key="11">
    <source>
        <dbReference type="ARBA" id="ARBA00034617"/>
    </source>
</evidence>
<dbReference type="Pfam" id="PF00580">
    <property type="entry name" value="UvrD-helicase"/>
    <property type="match status" value="1"/>
</dbReference>
<dbReference type="GO" id="GO:0000725">
    <property type="term" value="P:recombinational repair"/>
    <property type="evidence" value="ECO:0007669"/>
    <property type="project" value="TreeGrafter"/>
</dbReference>
<evidence type="ECO:0000256" key="5">
    <source>
        <dbReference type="ARBA" id="ARBA00022806"/>
    </source>
</evidence>
<feature type="binding site" evidence="15">
    <location>
        <begin position="25"/>
        <end position="32"/>
    </location>
    <ligand>
        <name>ATP</name>
        <dbReference type="ChEBI" id="CHEBI:30616"/>
    </ligand>
</feature>
<keyword evidence="20" id="KW-1185">Reference proteome</keyword>
<feature type="domain" description="UvrD-like helicase C-terminal" evidence="18">
    <location>
        <begin position="507"/>
        <end position="787"/>
    </location>
</feature>
<dbReference type="KEGG" id="php:PhaeoP97_03415"/>
<dbReference type="GO" id="GO:0033202">
    <property type="term" value="C:DNA helicase complex"/>
    <property type="evidence" value="ECO:0007669"/>
    <property type="project" value="TreeGrafter"/>
</dbReference>
<dbReference type="GO" id="GO:0005829">
    <property type="term" value="C:cytosol"/>
    <property type="evidence" value="ECO:0007669"/>
    <property type="project" value="TreeGrafter"/>
</dbReference>
<dbReference type="SUPFAM" id="SSF52980">
    <property type="entry name" value="Restriction endonuclease-like"/>
    <property type="match status" value="1"/>
</dbReference>
<dbReference type="GO" id="GO:0043138">
    <property type="term" value="F:3'-5' DNA helicase activity"/>
    <property type="evidence" value="ECO:0007669"/>
    <property type="project" value="UniProtKB-EC"/>
</dbReference>
<feature type="coiled-coil region" evidence="16">
    <location>
        <begin position="828"/>
        <end position="855"/>
    </location>
</feature>
<sequence length="1124" mass="123545">MTARDAASEAQFRAARPDASTWLAANAGSGKTKVLTDRVARLLLRGVQPQHILCLTYTKAAASEMQNRLFKRLGEWAMLADADLTKALTDLGATDAISHDGMAQARTLFARAIETPGGLKIQTIHSFCASLLRRFPLEAGVSPQFSEMEDRAAILLRAEIVEDFARGQGDFATHVKLIQRLAHLVTDSDFDTLTAAICQRRADFDTPLDREGLLTLFGLPLGFNATALESCVFLGGEQDLLARTCAMLEQGGANDAKAAAKLRSISTLSLADLPILESVFLTGAAAKAPFSAKINSFPTKKLREENISLMDQLEPLMRRVEDARAQRLALAAVDKSEVLHHFAAAFLPEYERRKQLRGWLDFDDLILKARQLLNDPTVAAWVLYRLDGGIDHILVDEAQDTSPVQWDVVEKLAQEFTSGEGARSDVERTIFVVGDKKQSIYSFQGADPDAFDRMQAEFADRLAETGSALQNAALEFSFRSSAAILGLVDLVFKDRPSAGFHKDVLHRAFKSELPGRVDLWPVVDKIDAEEDRDWTDPVDRPGARHHTVILAERIATSIKEMIDSGITLPEDGDTPGSFRRRPVQPGDFLILVQRRSELFSEIIRACKSARLPIAGADRLKVGAELAVKDLAALLSFLATPEDSLSLASALKSPLFGWGEQDLFNLAHRRDGGSYLWTALRGRAEEFPETMAILDDLRGQTDFVRPYDLIERVLTRHNGRQRLLGRLGPEAEDGINALLSQALAYERTDIPSLTGFLVWMQTDDLEIKRQMGAAGNMIRVMSVHGSKGLEAPIVILPDTAKRTPPRDDEIMRAEGGPMWKLPSAHMPTVMQSARELAQEKQKNERLRLLYVALTRAEKWLIVAAAGELSKDGDSWYQMVEHALQSAGAVEYDTGNGPGLRLEHGDWDGLPYHTVPPTMITPRQLPEVFLTPPPAYMAPPATLSPSDLGGAKALAGEMGKDEDAAKARGSRLHLLLEHLPNAPAEDWIRIANALLADHKETNELLAEATAVLTAPDLQQIFALETLAETAISADLDGVRLHGVIDRLIVTPNEVIAVDFKSNASIPASPETCPEGLLRQMGAYAHALAKLYPDRKINTALLWTRTASLMWLPHDLVSSALQRRQIP</sequence>
<dbReference type="InterPro" id="IPR027417">
    <property type="entry name" value="P-loop_NTPase"/>
</dbReference>
<keyword evidence="5 15" id="KW-0347">Helicase</keyword>
<evidence type="ECO:0000259" key="17">
    <source>
        <dbReference type="PROSITE" id="PS51198"/>
    </source>
</evidence>
<keyword evidence="8" id="KW-0238">DNA-binding</keyword>
<evidence type="ECO:0000313" key="19">
    <source>
        <dbReference type="EMBL" id="APG48768.1"/>
    </source>
</evidence>
<dbReference type="Proteomes" id="UP000183859">
    <property type="component" value="Chromosome"/>
</dbReference>
<keyword evidence="6" id="KW-0269">Exonuclease</keyword>
<dbReference type="InterPro" id="IPR038726">
    <property type="entry name" value="PDDEXK_AddAB-type"/>
</dbReference>
<dbReference type="SUPFAM" id="SSF52540">
    <property type="entry name" value="P-loop containing nucleoside triphosphate hydrolases"/>
    <property type="match status" value="1"/>
</dbReference>
<evidence type="ECO:0000256" key="6">
    <source>
        <dbReference type="ARBA" id="ARBA00022839"/>
    </source>
</evidence>
<dbReference type="PANTHER" id="PTHR11070">
    <property type="entry name" value="UVRD / RECB / PCRA DNA HELICASE FAMILY MEMBER"/>
    <property type="match status" value="1"/>
</dbReference>
<evidence type="ECO:0000256" key="1">
    <source>
        <dbReference type="ARBA" id="ARBA00022722"/>
    </source>
</evidence>
<evidence type="ECO:0000259" key="18">
    <source>
        <dbReference type="PROSITE" id="PS51217"/>
    </source>
</evidence>
<evidence type="ECO:0000313" key="20">
    <source>
        <dbReference type="Proteomes" id="UP000183859"/>
    </source>
</evidence>
<evidence type="ECO:0000256" key="16">
    <source>
        <dbReference type="SAM" id="Coils"/>
    </source>
</evidence>
<evidence type="ECO:0000256" key="15">
    <source>
        <dbReference type="PROSITE-ProRule" id="PRU00560"/>
    </source>
</evidence>
<keyword evidence="4 15" id="KW-0378">Hydrolase</keyword>
<dbReference type="Pfam" id="PF12705">
    <property type="entry name" value="PDDEXK_1"/>
    <property type="match status" value="1"/>
</dbReference>
<dbReference type="OrthoDB" id="9810135at2"/>
<comment type="catalytic activity">
    <reaction evidence="11">
        <text>Couples ATP hydrolysis with the unwinding of duplex DNA by translocating in the 3'-5' direction.</text>
        <dbReference type="EC" id="5.6.2.4"/>
    </reaction>
</comment>
<dbReference type="Gene3D" id="3.40.50.300">
    <property type="entry name" value="P-loop containing nucleotide triphosphate hydrolases"/>
    <property type="match status" value="4"/>
</dbReference>
<evidence type="ECO:0000256" key="7">
    <source>
        <dbReference type="ARBA" id="ARBA00022840"/>
    </source>
</evidence>
<dbReference type="Gene3D" id="3.90.320.10">
    <property type="match status" value="1"/>
</dbReference>
<dbReference type="EC" id="5.6.2.4" evidence="12"/>
<dbReference type="InterPro" id="IPR011604">
    <property type="entry name" value="PDDEXK-like_dom_sf"/>
</dbReference>
<organism evidence="19 20">
    <name type="scientific">Phaeobacter porticola</name>
    <dbReference type="NCBI Taxonomy" id="1844006"/>
    <lineage>
        <taxon>Bacteria</taxon>
        <taxon>Pseudomonadati</taxon>
        <taxon>Pseudomonadota</taxon>
        <taxon>Alphaproteobacteria</taxon>
        <taxon>Rhodobacterales</taxon>
        <taxon>Roseobacteraceae</taxon>
        <taxon>Phaeobacter</taxon>
    </lineage>
</organism>
<dbReference type="InterPro" id="IPR011335">
    <property type="entry name" value="Restrct_endonuc-II-like"/>
</dbReference>
<dbReference type="InterPro" id="IPR000212">
    <property type="entry name" value="DNA_helicase_UvrD/REP"/>
</dbReference>
<dbReference type="AlphaFoldDB" id="A0A1L3I9G4"/>
<dbReference type="PROSITE" id="PS51217">
    <property type="entry name" value="UVRD_HELICASE_CTER"/>
    <property type="match status" value="1"/>
</dbReference>
<dbReference type="RefSeq" id="WP_072506059.1">
    <property type="nucleotide sequence ID" value="NZ_CP016364.1"/>
</dbReference>
<reference evidence="20" key="1">
    <citation type="submission" date="2016-07" db="EMBL/GenBank/DDBJ databases">
        <title>Phaeobacter portensis sp. nov., a tropodithietic acid producing bacterium isolated from a German harbor.</title>
        <authorList>
            <person name="Freese H.M."/>
            <person name="Bunk B."/>
            <person name="Breider S."/>
            <person name="Brinkhoff T."/>
        </authorList>
    </citation>
    <scope>NUCLEOTIDE SEQUENCE [LARGE SCALE GENOMIC DNA]</scope>
    <source>
        <strain evidence="20">P97</strain>
    </source>
</reference>
<evidence type="ECO:0000256" key="8">
    <source>
        <dbReference type="ARBA" id="ARBA00023125"/>
    </source>
</evidence>
<dbReference type="GO" id="GO:0005524">
    <property type="term" value="F:ATP binding"/>
    <property type="evidence" value="ECO:0007669"/>
    <property type="project" value="UniProtKB-UniRule"/>
</dbReference>
<dbReference type="Pfam" id="PF13361">
    <property type="entry name" value="UvrD_C"/>
    <property type="match status" value="1"/>
</dbReference>
<accession>A0A1L3I9G4</accession>
<dbReference type="InterPro" id="IPR014017">
    <property type="entry name" value="DNA_helicase_UvrD-like_C"/>
</dbReference>
<evidence type="ECO:0000256" key="14">
    <source>
        <dbReference type="ARBA" id="ARBA00048988"/>
    </source>
</evidence>
<gene>
    <name evidence="19" type="primary">addA</name>
    <name evidence="19" type="ORF">PhaeoP97_03415</name>
</gene>
<dbReference type="PANTHER" id="PTHR11070:SF2">
    <property type="entry name" value="ATP-DEPENDENT DNA HELICASE SRS2"/>
    <property type="match status" value="1"/>
</dbReference>
<keyword evidence="7 15" id="KW-0067">ATP-binding</keyword>
<keyword evidence="2 15" id="KW-0547">Nucleotide-binding</keyword>
<evidence type="ECO:0000256" key="4">
    <source>
        <dbReference type="ARBA" id="ARBA00022801"/>
    </source>
</evidence>
<evidence type="ECO:0000256" key="2">
    <source>
        <dbReference type="ARBA" id="ARBA00022741"/>
    </source>
</evidence>
<name>A0A1L3I9G4_9RHOB</name>
<dbReference type="InterPro" id="IPR014016">
    <property type="entry name" value="UvrD-like_ATP-bd"/>
</dbReference>